<dbReference type="PANTHER" id="PTHR12112">
    <property type="entry name" value="BNIP - RELATED"/>
    <property type="match status" value="1"/>
</dbReference>
<dbReference type="KEGG" id="dpx:DAPPUDRAFT_215335"/>
<dbReference type="PANTHER" id="PTHR12112:SF39">
    <property type="entry name" value="EG:152A3.5 PROTEIN (FBGN0003116_PN PROTEIN)"/>
    <property type="match status" value="1"/>
</dbReference>
<dbReference type="OMA" id="TAHSEML"/>
<evidence type="ECO:0000313" key="3">
    <source>
        <dbReference type="Proteomes" id="UP000000305"/>
    </source>
</evidence>
<reference evidence="2 3" key="1">
    <citation type="journal article" date="2011" name="Science">
        <title>The ecoresponsive genome of Daphnia pulex.</title>
        <authorList>
            <person name="Colbourne J.K."/>
            <person name="Pfrender M.E."/>
            <person name="Gilbert D."/>
            <person name="Thomas W.K."/>
            <person name="Tucker A."/>
            <person name="Oakley T.H."/>
            <person name="Tokishita S."/>
            <person name="Aerts A."/>
            <person name="Arnold G.J."/>
            <person name="Basu M.K."/>
            <person name="Bauer D.J."/>
            <person name="Caceres C.E."/>
            <person name="Carmel L."/>
            <person name="Casola C."/>
            <person name="Choi J.H."/>
            <person name="Detter J.C."/>
            <person name="Dong Q."/>
            <person name="Dusheyko S."/>
            <person name="Eads B.D."/>
            <person name="Frohlich T."/>
            <person name="Geiler-Samerotte K.A."/>
            <person name="Gerlach D."/>
            <person name="Hatcher P."/>
            <person name="Jogdeo S."/>
            <person name="Krijgsveld J."/>
            <person name="Kriventseva E.V."/>
            <person name="Kultz D."/>
            <person name="Laforsch C."/>
            <person name="Lindquist E."/>
            <person name="Lopez J."/>
            <person name="Manak J.R."/>
            <person name="Muller J."/>
            <person name="Pangilinan J."/>
            <person name="Patwardhan R.P."/>
            <person name="Pitluck S."/>
            <person name="Pritham E.J."/>
            <person name="Rechtsteiner A."/>
            <person name="Rho M."/>
            <person name="Rogozin I.B."/>
            <person name="Sakarya O."/>
            <person name="Salamov A."/>
            <person name="Schaack S."/>
            <person name="Shapiro H."/>
            <person name="Shiga Y."/>
            <person name="Skalitzky C."/>
            <person name="Smith Z."/>
            <person name="Souvorov A."/>
            <person name="Sung W."/>
            <person name="Tang Z."/>
            <person name="Tsuchiya D."/>
            <person name="Tu H."/>
            <person name="Vos H."/>
            <person name="Wang M."/>
            <person name="Wolf Y.I."/>
            <person name="Yamagata H."/>
            <person name="Yamada T."/>
            <person name="Ye Y."/>
            <person name="Shaw J.R."/>
            <person name="Andrews J."/>
            <person name="Crease T.J."/>
            <person name="Tang H."/>
            <person name="Lucas S.M."/>
            <person name="Robertson H.M."/>
            <person name="Bork P."/>
            <person name="Koonin E.V."/>
            <person name="Zdobnov E.M."/>
            <person name="Grigoriev I.V."/>
            <person name="Lynch M."/>
            <person name="Boore J.L."/>
        </authorList>
    </citation>
    <scope>NUCLEOTIDE SEQUENCE [LARGE SCALE GENOMIC DNA]</scope>
</reference>
<dbReference type="FunFam" id="3.90.1640.10:FF:000003">
    <property type="entry name" value="Prune homolog 2 with BCH domain"/>
    <property type="match status" value="1"/>
</dbReference>
<keyword evidence="3" id="KW-1185">Reference proteome</keyword>
<dbReference type="InParanoid" id="E9H2N2"/>
<evidence type="ECO:0000313" key="2">
    <source>
        <dbReference type="EMBL" id="EFX74001.1"/>
    </source>
</evidence>
<dbReference type="OrthoDB" id="374045at2759"/>
<name>E9H2N2_DAPPU</name>
<dbReference type="Gene3D" id="3.90.1640.10">
    <property type="entry name" value="inorganic pyrophosphatase (n-terminal core)"/>
    <property type="match status" value="1"/>
</dbReference>
<dbReference type="Pfam" id="PF01368">
    <property type="entry name" value="DHH"/>
    <property type="match status" value="1"/>
</dbReference>
<dbReference type="GO" id="GO:0004309">
    <property type="term" value="F:exopolyphosphatase activity"/>
    <property type="evidence" value="ECO:0000318"/>
    <property type="project" value="GO_Central"/>
</dbReference>
<dbReference type="AlphaFoldDB" id="E9H2N2"/>
<dbReference type="EMBL" id="GL732586">
    <property type="protein sequence ID" value="EFX74001.1"/>
    <property type="molecule type" value="Genomic_DNA"/>
</dbReference>
<dbReference type="STRING" id="6669.E9H2N2"/>
<dbReference type="SUPFAM" id="SSF64182">
    <property type="entry name" value="DHH phosphoesterases"/>
    <property type="match status" value="1"/>
</dbReference>
<dbReference type="InterPro" id="IPR038763">
    <property type="entry name" value="DHH_sf"/>
</dbReference>
<accession>E9H2N2</accession>
<protein>
    <recommendedName>
        <fullName evidence="1">DDH domain-containing protein</fullName>
    </recommendedName>
</protein>
<dbReference type="InterPro" id="IPR001667">
    <property type="entry name" value="DDH_dom"/>
</dbReference>
<sequence length="252" mass="28434">MENFLRKSKANLSQIESLDSVCIILGNESCDLDSAVCTLIFAYFLEQQKKFASVHLPVLNVAKKEFILKTEVVYFLKRFNISSELLIFRDEICFKSLQENRKLKLVLVDHNILPNSDSFLDLSIVQIVDHHKQEHPFSENIDMLIETVGSCSTLISSLIFESAPEILDAISASLLLGAIVVDVANFSLSAKRATAKDEEIFNKLLKLVPNISKDILYRELQCAKEDVSNLTFEQLCQKDRKIIEIGGIILPV</sequence>
<feature type="domain" description="DDH" evidence="1">
    <location>
        <begin position="23"/>
        <end position="177"/>
    </location>
</feature>
<dbReference type="eggNOG" id="KOG4129">
    <property type="taxonomic scope" value="Eukaryota"/>
</dbReference>
<dbReference type="PhylomeDB" id="E9H2N2"/>
<gene>
    <name evidence="2" type="ORF">DAPPUDRAFT_215335</name>
</gene>
<evidence type="ECO:0000259" key="1">
    <source>
        <dbReference type="Pfam" id="PF01368"/>
    </source>
</evidence>
<proteinExistence type="predicted"/>
<dbReference type="HOGENOM" id="CLU_019358_0_0_1"/>
<feature type="non-terminal residue" evidence="2">
    <location>
        <position position="252"/>
    </location>
</feature>
<organism evidence="2 3">
    <name type="scientific">Daphnia pulex</name>
    <name type="common">Water flea</name>
    <dbReference type="NCBI Taxonomy" id="6669"/>
    <lineage>
        <taxon>Eukaryota</taxon>
        <taxon>Metazoa</taxon>
        <taxon>Ecdysozoa</taxon>
        <taxon>Arthropoda</taxon>
        <taxon>Crustacea</taxon>
        <taxon>Branchiopoda</taxon>
        <taxon>Diplostraca</taxon>
        <taxon>Cladocera</taxon>
        <taxon>Anomopoda</taxon>
        <taxon>Daphniidae</taxon>
        <taxon>Daphnia</taxon>
    </lineage>
</organism>
<dbReference type="GO" id="GO:0005737">
    <property type="term" value="C:cytoplasm"/>
    <property type="evidence" value="ECO:0000318"/>
    <property type="project" value="GO_Central"/>
</dbReference>
<dbReference type="FunCoup" id="E9H2N2">
    <property type="interactions" value="294"/>
</dbReference>
<dbReference type="Proteomes" id="UP000000305">
    <property type="component" value="Unassembled WGS sequence"/>
</dbReference>